<dbReference type="Gene3D" id="3.30.70.100">
    <property type="match status" value="1"/>
</dbReference>
<dbReference type="EMBL" id="JAAAJA010000285">
    <property type="protein sequence ID" value="KAG0256729.1"/>
    <property type="molecule type" value="Genomic_DNA"/>
</dbReference>
<dbReference type="PANTHER" id="PTHR33178">
    <property type="match status" value="1"/>
</dbReference>
<dbReference type="InterPro" id="IPR013097">
    <property type="entry name" value="Dabb"/>
</dbReference>
<dbReference type="Pfam" id="PF07876">
    <property type="entry name" value="Dabb"/>
    <property type="match status" value="1"/>
</dbReference>
<reference evidence="3" key="1">
    <citation type="journal article" date="2020" name="Fungal Divers.">
        <title>Resolving the Mortierellaceae phylogeny through synthesis of multi-gene phylogenetics and phylogenomics.</title>
        <authorList>
            <person name="Vandepol N."/>
            <person name="Liber J."/>
            <person name="Desiro A."/>
            <person name="Na H."/>
            <person name="Kennedy M."/>
            <person name="Barry K."/>
            <person name="Grigoriev I.V."/>
            <person name="Miller A.N."/>
            <person name="O'Donnell K."/>
            <person name="Stajich J.E."/>
            <person name="Bonito G."/>
        </authorList>
    </citation>
    <scope>NUCLEOTIDE SEQUENCE</scope>
    <source>
        <strain evidence="3">KOD948</strain>
    </source>
</reference>
<gene>
    <name evidence="3" type="ORF">BG011_004338</name>
</gene>
<dbReference type="PROSITE" id="PS51502">
    <property type="entry name" value="S_R_A_B_BARREL"/>
    <property type="match status" value="1"/>
</dbReference>
<evidence type="ECO:0000256" key="1">
    <source>
        <dbReference type="ARBA" id="ARBA00011738"/>
    </source>
</evidence>
<dbReference type="PANTHER" id="PTHR33178:SF19">
    <property type="entry name" value="STRESS-RESPONSE A_B BARREL DOMAIN-CONTAINING PROTEIN"/>
    <property type="match status" value="1"/>
</dbReference>
<comment type="caution">
    <text evidence="3">The sequence shown here is derived from an EMBL/GenBank/DDBJ whole genome shotgun (WGS) entry which is preliminary data.</text>
</comment>
<dbReference type="AlphaFoldDB" id="A0A9P6Q0C5"/>
<dbReference type="Proteomes" id="UP000726737">
    <property type="component" value="Unassembled WGS sequence"/>
</dbReference>
<name>A0A9P6Q0C5_9FUNG</name>
<dbReference type="SMART" id="SM00886">
    <property type="entry name" value="Dabb"/>
    <property type="match status" value="1"/>
</dbReference>
<dbReference type="InterPro" id="IPR011008">
    <property type="entry name" value="Dimeric_a/b-barrel"/>
</dbReference>
<proteinExistence type="predicted"/>
<dbReference type="OrthoDB" id="42919at2759"/>
<evidence type="ECO:0000313" key="4">
    <source>
        <dbReference type="Proteomes" id="UP000726737"/>
    </source>
</evidence>
<accession>A0A9P6Q0C5</accession>
<evidence type="ECO:0000259" key="2">
    <source>
        <dbReference type="PROSITE" id="PS51502"/>
    </source>
</evidence>
<feature type="domain" description="Stress-response A/B barrel" evidence="2">
    <location>
        <begin position="3"/>
        <end position="97"/>
    </location>
</feature>
<comment type="subunit">
    <text evidence="1">Homodimer.</text>
</comment>
<dbReference type="SUPFAM" id="SSF54909">
    <property type="entry name" value="Dimeric alpha+beta barrel"/>
    <property type="match status" value="1"/>
</dbReference>
<dbReference type="InterPro" id="IPR044662">
    <property type="entry name" value="HS1/DABB1-like"/>
</dbReference>
<evidence type="ECO:0000313" key="3">
    <source>
        <dbReference type="EMBL" id="KAG0256729.1"/>
    </source>
</evidence>
<sequence length="107" mass="12059">MAVAHIILLKLKPSVTEEQGHDILEAVVALKDKIPDVMESVHLGVNFAARAKGFTHGFTMVFKDKAALETYDKSPEHIKVVQEIIRPNIDDIIAFDYEIEDYSIPRL</sequence>
<keyword evidence="4" id="KW-1185">Reference proteome</keyword>
<organism evidence="3 4">
    <name type="scientific">Mortierella polycephala</name>
    <dbReference type="NCBI Taxonomy" id="41804"/>
    <lineage>
        <taxon>Eukaryota</taxon>
        <taxon>Fungi</taxon>
        <taxon>Fungi incertae sedis</taxon>
        <taxon>Mucoromycota</taxon>
        <taxon>Mortierellomycotina</taxon>
        <taxon>Mortierellomycetes</taxon>
        <taxon>Mortierellales</taxon>
        <taxon>Mortierellaceae</taxon>
        <taxon>Mortierella</taxon>
    </lineage>
</organism>
<protein>
    <recommendedName>
        <fullName evidence="2">Stress-response A/B barrel domain-containing protein</fullName>
    </recommendedName>
</protein>